<dbReference type="PANTHER" id="PTHR12544">
    <property type="entry name" value="GLUTAMINASE"/>
    <property type="match status" value="1"/>
</dbReference>
<feature type="binding site" evidence="6">
    <location>
        <position position="208"/>
    </location>
    <ligand>
        <name>substrate</name>
    </ligand>
</feature>
<protein>
    <recommendedName>
        <fullName evidence="3 6">Glutaminase</fullName>
        <ecNumber evidence="3 6">3.5.1.2</ecNumber>
    </recommendedName>
</protein>
<evidence type="ECO:0000256" key="2">
    <source>
        <dbReference type="ARBA" id="ARBA00011881"/>
    </source>
</evidence>
<dbReference type="PANTHER" id="PTHR12544:SF29">
    <property type="entry name" value="GLUTAMINASE"/>
    <property type="match status" value="1"/>
</dbReference>
<dbReference type="EMBL" id="FNZM01000004">
    <property type="protein sequence ID" value="SEJ34744.1"/>
    <property type="molecule type" value="Genomic_DNA"/>
</dbReference>
<comment type="subunit">
    <text evidence="2 6">Homotetramer.</text>
</comment>
<evidence type="ECO:0000256" key="3">
    <source>
        <dbReference type="ARBA" id="ARBA00012918"/>
    </source>
</evidence>
<dbReference type="AlphaFoldDB" id="A0AAQ1GDF1"/>
<dbReference type="NCBIfam" id="NF002132">
    <property type="entry name" value="PRK00971.1-1"/>
    <property type="match status" value="1"/>
</dbReference>
<evidence type="ECO:0000256" key="4">
    <source>
        <dbReference type="ARBA" id="ARBA00022801"/>
    </source>
</evidence>
<feature type="binding site" evidence="6">
    <location>
        <position position="278"/>
    </location>
    <ligand>
        <name>substrate</name>
    </ligand>
</feature>
<keyword evidence="6" id="KW-0007">Acetylation</keyword>
<feature type="binding site" evidence="6">
    <location>
        <position position="177"/>
    </location>
    <ligand>
        <name>substrate</name>
    </ligand>
</feature>
<name>A0AAQ1GDF1_9BURK</name>
<dbReference type="GO" id="GO:0006537">
    <property type="term" value="P:glutamate biosynthetic process"/>
    <property type="evidence" value="ECO:0007669"/>
    <property type="project" value="TreeGrafter"/>
</dbReference>
<feature type="binding site" evidence="6">
    <location>
        <position position="184"/>
    </location>
    <ligand>
        <name>substrate</name>
    </ligand>
</feature>
<reference evidence="7 8" key="1">
    <citation type="submission" date="2016-10" db="EMBL/GenBank/DDBJ databases">
        <authorList>
            <person name="Varghese N."/>
            <person name="Submissions S."/>
        </authorList>
    </citation>
    <scope>NUCLEOTIDE SEQUENCE [LARGE SCALE GENOMIC DNA]</scope>
    <source>
        <strain evidence="7 8">LMG 22274</strain>
    </source>
</reference>
<proteinExistence type="inferred from homology"/>
<evidence type="ECO:0000313" key="7">
    <source>
        <dbReference type="EMBL" id="SEJ34744.1"/>
    </source>
</evidence>
<dbReference type="FunFam" id="3.40.710.10:FF:000005">
    <property type="entry name" value="Glutaminase"/>
    <property type="match status" value="1"/>
</dbReference>
<dbReference type="GO" id="GO:0006543">
    <property type="term" value="P:L-glutamine catabolic process"/>
    <property type="evidence" value="ECO:0007669"/>
    <property type="project" value="TreeGrafter"/>
</dbReference>
<dbReference type="HAMAP" id="MF_00313">
    <property type="entry name" value="Glutaminase"/>
    <property type="match status" value="1"/>
</dbReference>
<dbReference type="Pfam" id="PF04960">
    <property type="entry name" value="Glutaminase"/>
    <property type="match status" value="1"/>
</dbReference>
<dbReference type="GO" id="GO:0004359">
    <property type="term" value="F:glutaminase activity"/>
    <property type="evidence" value="ECO:0007669"/>
    <property type="project" value="UniProtKB-UniRule"/>
</dbReference>
<dbReference type="InterPro" id="IPR012338">
    <property type="entry name" value="Beta-lactam/transpept-like"/>
</dbReference>
<feature type="binding site" evidence="6">
    <location>
        <position position="260"/>
    </location>
    <ligand>
        <name>substrate</name>
    </ligand>
</feature>
<feature type="binding site" evidence="6">
    <location>
        <position position="133"/>
    </location>
    <ligand>
        <name>substrate</name>
    </ligand>
</feature>
<evidence type="ECO:0000256" key="5">
    <source>
        <dbReference type="ARBA" id="ARBA00049534"/>
    </source>
</evidence>
<evidence type="ECO:0000313" key="8">
    <source>
        <dbReference type="Proteomes" id="UP000183529"/>
    </source>
</evidence>
<dbReference type="Gene3D" id="3.40.710.10">
    <property type="entry name" value="DD-peptidase/beta-lactamase superfamily"/>
    <property type="match status" value="1"/>
</dbReference>
<evidence type="ECO:0000256" key="6">
    <source>
        <dbReference type="HAMAP-Rule" id="MF_00313"/>
    </source>
</evidence>
<dbReference type="SUPFAM" id="SSF56601">
    <property type="entry name" value="beta-lactamase/transpeptidase-like"/>
    <property type="match status" value="1"/>
</dbReference>
<comment type="caution">
    <text evidence="7">The sequence shown here is derived from an EMBL/GenBank/DDBJ whole genome shotgun (WGS) entry which is preliminary data.</text>
</comment>
<sequence length="324" mass="34385">MAADTAPPFAPCSSPLPAMSMNYTPILDAIRRDLQPHLGSGRVADYIPELAKVRADHFGMAIVTVDGQVYRTGDADVRFSIQSISKLFACTLAFQLLGDALWERVGREPSGTAFNSLVQLEFEAGKPRNPFINAGALVVTDVLCRRFVQAETALVDFVRRLSGEAGIGYDLRVAQSELAHAERNRAMAHFIASFGNLEMPADTVIDAYCRQCAIEMSCVELARAALFLANGGVSPASGESVLDASSAKRLSALMLTCGTYDAAGDFVYRVGLPAKSGVGGGIVAVLPGEFAVCVWSPGLDATGNSAVGSLALEWLTTRIGRSIF</sequence>
<organism evidence="7 8">
    <name type="scientific">Paraburkholderia tropica</name>
    <dbReference type="NCBI Taxonomy" id="92647"/>
    <lineage>
        <taxon>Bacteria</taxon>
        <taxon>Pseudomonadati</taxon>
        <taxon>Pseudomonadota</taxon>
        <taxon>Betaproteobacteria</taxon>
        <taxon>Burkholderiales</taxon>
        <taxon>Burkholderiaceae</taxon>
        <taxon>Paraburkholderia</taxon>
    </lineage>
</organism>
<feature type="binding site" evidence="6">
    <location>
        <position position="83"/>
    </location>
    <ligand>
        <name>substrate</name>
    </ligand>
</feature>
<keyword evidence="4 6" id="KW-0378">Hydrolase</keyword>
<accession>A0AAQ1GDF1</accession>
<dbReference type="EC" id="3.5.1.2" evidence="3 6"/>
<dbReference type="NCBIfam" id="NF002133">
    <property type="entry name" value="PRK00971.1-2"/>
    <property type="match status" value="1"/>
</dbReference>
<evidence type="ECO:0000256" key="1">
    <source>
        <dbReference type="ARBA" id="ARBA00011076"/>
    </source>
</evidence>
<comment type="similarity">
    <text evidence="1 6">Belongs to the glutaminase family.</text>
</comment>
<dbReference type="NCBIfam" id="TIGR03814">
    <property type="entry name" value="Gln_ase"/>
    <property type="match status" value="1"/>
</dbReference>
<dbReference type="Proteomes" id="UP000183529">
    <property type="component" value="Unassembled WGS sequence"/>
</dbReference>
<dbReference type="InterPro" id="IPR015868">
    <property type="entry name" value="Glutaminase"/>
</dbReference>
<gene>
    <name evidence="6" type="primary">glsA</name>
    <name evidence="7" type="ORF">SAMN05216550_10498</name>
</gene>
<comment type="catalytic activity">
    <reaction evidence="5 6">
        <text>L-glutamine + H2O = L-glutamate + NH4(+)</text>
        <dbReference type="Rhea" id="RHEA:15889"/>
        <dbReference type="ChEBI" id="CHEBI:15377"/>
        <dbReference type="ChEBI" id="CHEBI:28938"/>
        <dbReference type="ChEBI" id="CHEBI:29985"/>
        <dbReference type="ChEBI" id="CHEBI:58359"/>
        <dbReference type="EC" id="3.5.1.2"/>
    </reaction>
</comment>